<dbReference type="SUPFAM" id="SSF160544">
    <property type="entry name" value="EscU C-terminal domain-like"/>
    <property type="match status" value="1"/>
</dbReference>
<evidence type="ECO:0000313" key="1">
    <source>
        <dbReference type="EMBL" id="EFM13040.1"/>
    </source>
</evidence>
<dbReference type="GO" id="GO:0009306">
    <property type="term" value="P:protein secretion"/>
    <property type="evidence" value="ECO:0007669"/>
    <property type="project" value="InterPro"/>
</dbReference>
<evidence type="ECO:0000313" key="2">
    <source>
        <dbReference type="Proteomes" id="UP000005387"/>
    </source>
</evidence>
<reference evidence="1 2" key="1">
    <citation type="submission" date="2010-07" db="EMBL/GenBank/DDBJ databases">
        <title>The draft genome of Paenibacillus curdlanolyticus YK9.</title>
        <authorList>
            <consortium name="US DOE Joint Genome Institute (JGI-PGF)"/>
            <person name="Lucas S."/>
            <person name="Copeland A."/>
            <person name="Lapidus A."/>
            <person name="Cheng J.-F."/>
            <person name="Bruce D."/>
            <person name="Goodwin L."/>
            <person name="Pitluck S."/>
            <person name="Land M.L."/>
            <person name="Hauser L."/>
            <person name="Chang Y.-J."/>
            <person name="Jeffries C."/>
            <person name="Anderson I.J."/>
            <person name="Johnson E."/>
            <person name="Loganathan U."/>
            <person name="Mulhopadhyay B."/>
            <person name="Kyrpides N."/>
            <person name="Woyke T.J."/>
        </authorList>
    </citation>
    <scope>NUCLEOTIDE SEQUENCE [LARGE SCALE GENOMIC DNA]</scope>
    <source>
        <strain evidence="1 2">YK9</strain>
    </source>
</reference>
<dbReference type="Gene3D" id="3.40.1690.10">
    <property type="entry name" value="secretion proteins EscU"/>
    <property type="match status" value="1"/>
</dbReference>
<gene>
    <name evidence="1" type="ORF">PaecuDRAFT_0551</name>
</gene>
<dbReference type="InterPro" id="IPR029025">
    <property type="entry name" value="T3SS_substrate_exporter_C"/>
</dbReference>
<organism evidence="1 2">
    <name type="scientific">Paenibacillus curdlanolyticus YK9</name>
    <dbReference type="NCBI Taxonomy" id="717606"/>
    <lineage>
        <taxon>Bacteria</taxon>
        <taxon>Bacillati</taxon>
        <taxon>Bacillota</taxon>
        <taxon>Bacilli</taxon>
        <taxon>Bacillales</taxon>
        <taxon>Paenibacillaceae</taxon>
        <taxon>Paenibacillus</taxon>
    </lineage>
</organism>
<dbReference type="EMBL" id="AEDD01000001">
    <property type="protein sequence ID" value="EFM13040.1"/>
    <property type="molecule type" value="Genomic_DNA"/>
</dbReference>
<dbReference type="AlphaFoldDB" id="E0I426"/>
<dbReference type="RefSeq" id="WP_006036568.1">
    <property type="nucleotide sequence ID" value="NZ_AEDD01000001.1"/>
</dbReference>
<keyword evidence="2" id="KW-1185">Reference proteome</keyword>
<protein>
    <submittedName>
        <fullName evidence="1">Type III secretion exporter</fullName>
    </submittedName>
</protein>
<sequence>MSPLHESAKDGEPTNQARKAVALKYEPGERSAPVVIAKGKGHLAEAIVAKAAENGVPIQEDSSLVEVLSKLDIDQEIPQELYALVAEILSFVYRSDKRAGAWDD</sequence>
<dbReference type="GO" id="GO:0005886">
    <property type="term" value="C:plasma membrane"/>
    <property type="evidence" value="ECO:0007669"/>
    <property type="project" value="TreeGrafter"/>
</dbReference>
<name>E0I426_9BACL</name>
<proteinExistence type="predicted"/>
<dbReference type="Proteomes" id="UP000005387">
    <property type="component" value="Unassembled WGS sequence"/>
</dbReference>
<dbReference type="Pfam" id="PF01312">
    <property type="entry name" value="Bac_export_2"/>
    <property type="match status" value="1"/>
</dbReference>
<dbReference type="STRING" id="717606.PaecuDRAFT_0551"/>
<dbReference type="eggNOG" id="COG2257">
    <property type="taxonomic scope" value="Bacteria"/>
</dbReference>
<dbReference type="OrthoDB" id="5244399at2"/>
<accession>E0I426</accession>
<dbReference type="PANTHER" id="PTHR30531:SF12">
    <property type="entry name" value="FLAGELLAR BIOSYNTHETIC PROTEIN FLHB"/>
    <property type="match status" value="1"/>
</dbReference>
<dbReference type="PANTHER" id="PTHR30531">
    <property type="entry name" value="FLAGELLAR BIOSYNTHETIC PROTEIN FLHB"/>
    <property type="match status" value="1"/>
</dbReference>
<dbReference type="InterPro" id="IPR006135">
    <property type="entry name" value="T3SS_substrate_exporter"/>
</dbReference>